<protein>
    <submittedName>
        <fullName evidence="1">Uncharacterized protein</fullName>
    </submittedName>
</protein>
<dbReference type="KEGG" id="pabo:BCY86_00655"/>
<proteinExistence type="predicted"/>
<accession>A0A1L6MV47</accession>
<dbReference type="EMBL" id="CP016908">
    <property type="protein sequence ID" value="APR99351.1"/>
    <property type="molecule type" value="Genomic_DNA"/>
</dbReference>
<gene>
    <name evidence="1" type="ORF">BCY86_00655</name>
</gene>
<sequence>MTLYERNLVDGLHFEVLEHHLEQFEEKGKLFIKETSSSSFPFLLYVQGGYETAFSTRAEIASFFPSDDRRFSLAHFVTALLFAKAAVLFSSVNGLTPLPGAPSWLAHLKSLLIQSWKE</sequence>
<name>A0A1L6MV47_9BACT</name>
<organism evidence="1 2">
    <name type="scientific">Pajaroellobacter abortibovis</name>
    <dbReference type="NCBI Taxonomy" id="1882918"/>
    <lineage>
        <taxon>Bacteria</taxon>
        <taxon>Pseudomonadati</taxon>
        <taxon>Myxococcota</taxon>
        <taxon>Polyangia</taxon>
        <taxon>Polyangiales</taxon>
        <taxon>Polyangiaceae</taxon>
    </lineage>
</organism>
<dbReference type="Proteomes" id="UP000185544">
    <property type="component" value="Chromosome"/>
</dbReference>
<keyword evidence="2" id="KW-1185">Reference proteome</keyword>
<evidence type="ECO:0000313" key="2">
    <source>
        <dbReference type="Proteomes" id="UP000185544"/>
    </source>
</evidence>
<reference evidence="1 2" key="1">
    <citation type="submission" date="2016-08" db="EMBL/GenBank/DDBJ databases">
        <title>Identification and validation of antigenic proteins from Pajaroellobacter abortibovis using de-novo genome sequence assembly and reverse vaccinology.</title>
        <authorList>
            <person name="Welly B.T."/>
            <person name="Miller M.R."/>
            <person name="Stott J.L."/>
            <person name="Blanchard M.T."/>
            <person name="Islas-Trejo A.D."/>
            <person name="O'Rourke S.M."/>
            <person name="Young A.E."/>
            <person name="Medrano J.F."/>
            <person name="Van Eenennaam A.L."/>
        </authorList>
    </citation>
    <scope>NUCLEOTIDE SEQUENCE [LARGE SCALE GENOMIC DNA]</scope>
    <source>
        <strain evidence="1 2">BTF92-0548A/99-0131</strain>
    </source>
</reference>
<dbReference type="AlphaFoldDB" id="A0A1L6MV47"/>
<evidence type="ECO:0000313" key="1">
    <source>
        <dbReference type="EMBL" id="APR99351.1"/>
    </source>
</evidence>